<dbReference type="Pfam" id="PF08284">
    <property type="entry name" value="RVP_2"/>
    <property type="match status" value="1"/>
</dbReference>
<dbReference type="Pfam" id="PF17921">
    <property type="entry name" value="Integrase_H2C2"/>
    <property type="match status" value="1"/>
</dbReference>
<evidence type="ECO:0000256" key="6">
    <source>
        <dbReference type="ARBA" id="ARBA00022723"/>
    </source>
</evidence>
<dbReference type="PANTHER" id="PTHR37984">
    <property type="entry name" value="PROTEIN CBG26694"/>
    <property type="match status" value="1"/>
</dbReference>
<evidence type="ECO:0000256" key="10">
    <source>
        <dbReference type="ARBA" id="ARBA00022842"/>
    </source>
</evidence>
<evidence type="ECO:0000256" key="9">
    <source>
        <dbReference type="ARBA" id="ARBA00022801"/>
    </source>
</evidence>
<dbReference type="GO" id="GO:0004190">
    <property type="term" value="F:aspartic-type endopeptidase activity"/>
    <property type="evidence" value="ECO:0007669"/>
    <property type="project" value="UniProtKB-KW"/>
</dbReference>
<dbReference type="CDD" id="cd00303">
    <property type="entry name" value="retropepsin_like"/>
    <property type="match status" value="1"/>
</dbReference>
<reference evidence="21 22" key="1">
    <citation type="submission" date="2019-08" db="EMBL/GenBank/DDBJ databases">
        <title>Draft genome sequences of two oriental melons (Cucumis melo L. var makuwa).</title>
        <authorList>
            <person name="Kwon S.-Y."/>
        </authorList>
    </citation>
    <scope>NUCLEOTIDE SEQUENCE [LARGE SCALE GENOMIC DNA]</scope>
    <source>
        <strain evidence="22">cv. SW 3</strain>
        <tissue evidence="21">Leaf</tissue>
    </source>
</reference>
<keyword evidence="6" id="KW-0479">Metal-binding</keyword>
<dbReference type="FunFam" id="3.30.70.270:FF:000020">
    <property type="entry name" value="Transposon Tf2-6 polyprotein-like Protein"/>
    <property type="match status" value="1"/>
</dbReference>
<gene>
    <name evidence="21" type="ORF">E6C27_scaffold243G001000</name>
</gene>
<evidence type="ECO:0000256" key="16">
    <source>
        <dbReference type="PROSITE-ProRule" id="PRU00047"/>
    </source>
</evidence>
<keyword evidence="5" id="KW-0540">Nuclease</keyword>
<keyword evidence="13" id="KW-0239">DNA-directed DNA polymerase</keyword>
<dbReference type="InterPro" id="IPR050951">
    <property type="entry name" value="Retrovirus_Pol_polyprotein"/>
</dbReference>
<dbReference type="InterPro" id="IPR000477">
    <property type="entry name" value="RT_dom"/>
</dbReference>
<evidence type="ECO:0000256" key="7">
    <source>
        <dbReference type="ARBA" id="ARBA00022750"/>
    </source>
</evidence>
<dbReference type="Gene3D" id="3.30.70.270">
    <property type="match status" value="2"/>
</dbReference>
<dbReference type="CDD" id="cd01647">
    <property type="entry name" value="RT_LTR"/>
    <property type="match status" value="1"/>
</dbReference>
<accession>A0A5A7TW43</accession>
<evidence type="ECO:0000256" key="2">
    <source>
        <dbReference type="ARBA" id="ARBA00022670"/>
    </source>
</evidence>
<dbReference type="PANTHER" id="PTHR37984:SF5">
    <property type="entry name" value="PROTEIN NYNRIN-LIKE"/>
    <property type="match status" value="1"/>
</dbReference>
<dbReference type="SUPFAM" id="SSF50630">
    <property type="entry name" value="Acid proteases"/>
    <property type="match status" value="1"/>
</dbReference>
<keyword evidence="4" id="KW-0548">Nucleotidyltransferase</keyword>
<dbReference type="InterPro" id="IPR001584">
    <property type="entry name" value="Integrase_cat-core"/>
</dbReference>
<dbReference type="EMBL" id="SSTE01014401">
    <property type="protein sequence ID" value="KAA0045595.1"/>
    <property type="molecule type" value="Genomic_DNA"/>
</dbReference>
<keyword evidence="3" id="KW-0808">Transferase</keyword>
<dbReference type="CDD" id="cd09274">
    <property type="entry name" value="RNase_HI_RT_Ty3"/>
    <property type="match status" value="1"/>
</dbReference>
<dbReference type="GO" id="GO:0006310">
    <property type="term" value="P:DNA recombination"/>
    <property type="evidence" value="ECO:0007669"/>
    <property type="project" value="UniProtKB-KW"/>
</dbReference>
<sequence length="1505" mass="170858">MPNKENWTLMLKVLDIGFILVKLAEGSRDLTLKFLGPTASSFENSSLYSGNVTASCSLCAIGCKELFTDRHRCPDVLYVVVYCLDIDHGVLSWKDCKGTVRGRPTRSRKDAWYQSLSFRFCRLTYDLSLCFVSLWLKRSLPLVREMPPRRGARRGGRGGRGRGAGRVQSEVQPVAQATGPAAPVTHADLATMEQRFRDLIMQMREQQQQPAPPALALCPEDQKVQCAVFMLTDKGTVWWETTERMLGGDVGQITWQQFKESFYAKFFSASLRDAKRQEFLNLEHGDMIVEQYDVEFDMLSRFAHEMIATEAARADKFVRGLRLDIQGLVRAFRPVTHADVLRLAVDHSLQERDNSSKVAGKGSTSGQKRKAEQQPNPVPQRNFRPGGEFRRFQQKPFEAGEAARGKPLCTTYGKHHLGRCLFGTRTCFKCRQEGHTTYRCPMRLTGNAQNQGAGSPHQGKVFATNKTEAERAGTVVTGTLPVLGHYALVLFDSGSSHSFISSAFVLHARLEVEPLHHVLSVSTPSGECMLSKEKVKACQIEIAGHVIEVTLLVLDMLDFDVILGMDWLAANHASIDCSRKEVAFNPPSMASFKFKGEGSRSLPQVISAIRASKLLSQGTWGILASVVDTREVDVSLSSEPVVRDYPDVFPEELPGLPPHREVEFAIELESSTTPISRALYRMAPVELKELKVQLQELLDEGFIRPSVSPWGAPVLFVKKKDGSMHLCIDYRELNKVTVKNRYPLPRIDDLFDQLQGATVFSKIDLRSGYHQLRIKDGDVPKTAFRSRYGHYEFIVMSFGLTNAPTVFMDLMNRVFREFLDTFVSFLGHVVSKAGVSVDPAKIEAVTSRTRPSTVSEVRSFLGLAGYYRRFVEHFSRIATPLTQLTRKGAPFVWSKACEDSFQNLKQKLVTAPQGKVVAYASRHLKSHEQNYPTHDLELAAVVFALKIWRHYLYGEKIQIFTDHKSLKYFFTQKELNMRQQRWLELVKDYDCEILYHPGKANVVADALSRKVSHSTALITRQALLHRDLERAEIAVSVGAITMQLAQLTVQPTLRQRIIDAQSNDLYLVEKRGLAEAGKEVEFSISSDRGLLFERRLCVPSDSAVKTKLLSEAHSSPFSMHPGSTKMYQNLKRIYLWRNMKREVAEFVSKCLVCQQVKAPRQKPAGLLQPLSIPEWKWENVSMDFITGLPRTLRDFTVIWVVVDRLTKSAHFVPGKSTYTASKWAQLYMSEIKGLQTAMDTRLDFSTAFHPQTDGQTERLNQVLEDMLRACALEFPGSWDSHLHLMEFAYNNSYQATIGMTPFEALYGKCCRSPVCWGEVGEQRLMGHELVQSTNEAIQKIRSRMLTAQSRQKSYADVRRRDLEFDVGDKVFLKVAPMKGVLRFERRGKLSPRFVGPFEILERIGPVAYRLALPPSLSTVHDVFHVSMLRKYVPDPSHVVDYEPLEIDENLSYTNQPIEVLAREVKMFRNREIPLVKVLWRNHRVEEATWEREDDMRSRYPELFEE</sequence>
<dbReference type="InterPro" id="IPR041373">
    <property type="entry name" value="RT_RNaseH"/>
</dbReference>
<feature type="compositionally biased region" description="Basic residues" evidence="17">
    <location>
        <begin position="150"/>
        <end position="160"/>
    </location>
</feature>
<evidence type="ECO:0000256" key="12">
    <source>
        <dbReference type="ARBA" id="ARBA00022918"/>
    </source>
</evidence>
<evidence type="ECO:0000313" key="21">
    <source>
        <dbReference type="EMBL" id="KAA0045595.1"/>
    </source>
</evidence>
<dbReference type="InterPro" id="IPR001969">
    <property type="entry name" value="Aspartic_peptidase_AS"/>
</dbReference>
<evidence type="ECO:0000313" key="22">
    <source>
        <dbReference type="Proteomes" id="UP000321393"/>
    </source>
</evidence>
<dbReference type="InterPro" id="IPR021109">
    <property type="entry name" value="Peptidase_aspartic_dom_sf"/>
</dbReference>
<keyword evidence="16" id="KW-0863">Zinc-finger</keyword>
<dbReference type="Pfam" id="PF03732">
    <property type="entry name" value="Retrotrans_gag"/>
    <property type="match status" value="1"/>
</dbReference>
<dbReference type="PROSITE" id="PS50994">
    <property type="entry name" value="INTEGRASE"/>
    <property type="match status" value="1"/>
</dbReference>
<feature type="chain" id="PRO_5022702755" description="RNA-directed DNA polymerase" evidence="18">
    <location>
        <begin position="27"/>
        <end position="1505"/>
    </location>
</feature>
<evidence type="ECO:0000256" key="8">
    <source>
        <dbReference type="ARBA" id="ARBA00022759"/>
    </source>
</evidence>
<feature type="domain" description="Integrase catalytic" evidence="20">
    <location>
        <begin position="1217"/>
        <end position="1309"/>
    </location>
</feature>
<comment type="caution">
    <text evidence="21">The sequence shown here is derived from an EMBL/GenBank/DDBJ whole genome shotgun (WGS) entry which is preliminary data.</text>
</comment>
<name>A0A5A7TW43_CUCMM</name>
<dbReference type="InterPro" id="IPR001878">
    <property type="entry name" value="Znf_CCHC"/>
</dbReference>
<evidence type="ECO:0000256" key="3">
    <source>
        <dbReference type="ARBA" id="ARBA00022679"/>
    </source>
</evidence>
<dbReference type="InterPro" id="IPR041588">
    <property type="entry name" value="Integrase_H2C2"/>
</dbReference>
<protein>
    <recommendedName>
        <fullName evidence="1">RNA-directed DNA polymerase</fullName>
        <ecNumber evidence="1">2.7.7.49</ecNumber>
    </recommendedName>
</protein>
<evidence type="ECO:0000256" key="1">
    <source>
        <dbReference type="ARBA" id="ARBA00012493"/>
    </source>
</evidence>
<dbReference type="GO" id="GO:0015074">
    <property type="term" value="P:DNA integration"/>
    <property type="evidence" value="ECO:0007669"/>
    <property type="project" value="UniProtKB-KW"/>
</dbReference>
<dbReference type="Pfam" id="PF17917">
    <property type="entry name" value="RT_RNaseH"/>
    <property type="match status" value="1"/>
</dbReference>
<evidence type="ECO:0000256" key="11">
    <source>
        <dbReference type="ARBA" id="ARBA00022908"/>
    </source>
</evidence>
<dbReference type="Pfam" id="PF00078">
    <property type="entry name" value="RVT_1"/>
    <property type="match status" value="1"/>
</dbReference>
<keyword evidence="15" id="KW-0233">DNA recombination</keyword>
<evidence type="ECO:0000256" key="13">
    <source>
        <dbReference type="ARBA" id="ARBA00022932"/>
    </source>
</evidence>
<dbReference type="InterPro" id="IPR043128">
    <property type="entry name" value="Rev_trsase/Diguanyl_cyclase"/>
</dbReference>
<dbReference type="Gene3D" id="3.10.10.10">
    <property type="entry name" value="HIV Type 1 Reverse Transcriptase, subunit A, domain 1"/>
    <property type="match status" value="1"/>
</dbReference>
<keyword evidence="2" id="KW-0645">Protease</keyword>
<dbReference type="SUPFAM" id="SSF53098">
    <property type="entry name" value="Ribonuclease H-like"/>
    <property type="match status" value="1"/>
</dbReference>
<organism evidence="21 22">
    <name type="scientific">Cucumis melo var. makuwa</name>
    <name type="common">Oriental melon</name>
    <dbReference type="NCBI Taxonomy" id="1194695"/>
    <lineage>
        <taxon>Eukaryota</taxon>
        <taxon>Viridiplantae</taxon>
        <taxon>Streptophyta</taxon>
        <taxon>Embryophyta</taxon>
        <taxon>Tracheophyta</taxon>
        <taxon>Spermatophyta</taxon>
        <taxon>Magnoliopsida</taxon>
        <taxon>eudicotyledons</taxon>
        <taxon>Gunneridae</taxon>
        <taxon>Pentapetalae</taxon>
        <taxon>rosids</taxon>
        <taxon>fabids</taxon>
        <taxon>Cucurbitales</taxon>
        <taxon>Cucurbitaceae</taxon>
        <taxon>Benincaseae</taxon>
        <taxon>Cucumis</taxon>
    </lineage>
</organism>
<keyword evidence="10" id="KW-0460">Magnesium</keyword>
<proteinExistence type="predicted"/>
<keyword evidence="16" id="KW-0862">Zinc</keyword>
<dbReference type="InterPro" id="IPR012337">
    <property type="entry name" value="RNaseH-like_sf"/>
</dbReference>
<feature type="region of interest" description="Disordered" evidence="17">
    <location>
        <begin position="147"/>
        <end position="180"/>
    </location>
</feature>
<evidence type="ECO:0000256" key="15">
    <source>
        <dbReference type="ARBA" id="ARBA00023172"/>
    </source>
</evidence>
<dbReference type="GO" id="GO:0004519">
    <property type="term" value="F:endonuclease activity"/>
    <property type="evidence" value="ECO:0007669"/>
    <property type="project" value="UniProtKB-KW"/>
</dbReference>
<keyword evidence="8" id="KW-0255">Endonuclease</keyword>
<evidence type="ECO:0000256" key="5">
    <source>
        <dbReference type="ARBA" id="ARBA00022722"/>
    </source>
</evidence>
<dbReference type="InterPro" id="IPR043502">
    <property type="entry name" value="DNA/RNA_pol_sf"/>
</dbReference>
<keyword evidence="14" id="KW-0238">DNA-binding</keyword>
<feature type="domain" description="CCHC-type" evidence="19">
    <location>
        <begin position="427"/>
        <end position="441"/>
    </location>
</feature>
<dbReference type="OrthoDB" id="2013610at2759"/>
<dbReference type="Proteomes" id="UP000321393">
    <property type="component" value="Unassembled WGS sequence"/>
</dbReference>
<dbReference type="InterPro" id="IPR036397">
    <property type="entry name" value="RNaseH_sf"/>
</dbReference>
<keyword evidence="9" id="KW-0378">Hydrolase</keyword>
<feature type="region of interest" description="Disordered" evidence="17">
    <location>
        <begin position="352"/>
        <end position="388"/>
    </location>
</feature>
<dbReference type="InterPro" id="IPR056924">
    <property type="entry name" value="SH3_Tf2-1"/>
</dbReference>
<dbReference type="GO" id="GO:0003677">
    <property type="term" value="F:DNA binding"/>
    <property type="evidence" value="ECO:0007669"/>
    <property type="project" value="UniProtKB-KW"/>
</dbReference>
<keyword evidence="11" id="KW-0229">DNA integration</keyword>
<keyword evidence="7" id="KW-0064">Aspartyl protease</keyword>
<evidence type="ECO:0000259" key="20">
    <source>
        <dbReference type="PROSITE" id="PS50994"/>
    </source>
</evidence>
<dbReference type="GO" id="GO:0006508">
    <property type="term" value="P:proteolysis"/>
    <property type="evidence" value="ECO:0007669"/>
    <property type="project" value="UniProtKB-KW"/>
</dbReference>
<dbReference type="Gene3D" id="3.30.420.10">
    <property type="entry name" value="Ribonuclease H-like superfamily/Ribonuclease H"/>
    <property type="match status" value="1"/>
</dbReference>
<feature type="signal peptide" evidence="18">
    <location>
        <begin position="1"/>
        <end position="26"/>
    </location>
</feature>
<evidence type="ECO:0000256" key="17">
    <source>
        <dbReference type="SAM" id="MobiDB-lite"/>
    </source>
</evidence>
<evidence type="ECO:0000256" key="18">
    <source>
        <dbReference type="SAM" id="SignalP"/>
    </source>
</evidence>
<evidence type="ECO:0000259" key="19">
    <source>
        <dbReference type="PROSITE" id="PS50158"/>
    </source>
</evidence>
<dbReference type="Gene3D" id="1.10.340.70">
    <property type="match status" value="1"/>
</dbReference>
<dbReference type="EC" id="2.7.7.49" evidence="1"/>
<evidence type="ECO:0000256" key="14">
    <source>
        <dbReference type="ARBA" id="ARBA00023125"/>
    </source>
</evidence>
<dbReference type="Pfam" id="PF24626">
    <property type="entry name" value="SH3_Tf2-1"/>
    <property type="match status" value="1"/>
</dbReference>
<dbReference type="GO" id="GO:0003964">
    <property type="term" value="F:RNA-directed DNA polymerase activity"/>
    <property type="evidence" value="ECO:0007669"/>
    <property type="project" value="UniProtKB-KW"/>
</dbReference>
<dbReference type="InterPro" id="IPR005162">
    <property type="entry name" value="Retrotrans_gag_dom"/>
</dbReference>
<dbReference type="PROSITE" id="PS00141">
    <property type="entry name" value="ASP_PROTEASE"/>
    <property type="match status" value="1"/>
</dbReference>
<dbReference type="GO" id="GO:0003887">
    <property type="term" value="F:DNA-directed DNA polymerase activity"/>
    <property type="evidence" value="ECO:0007669"/>
    <property type="project" value="UniProtKB-KW"/>
</dbReference>
<keyword evidence="18" id="KW-0732">Signal</keyword>
<dbReference type="GO" id="GO:0008270">
    <property type="term" value="F:zinc ion binding"/>
    <property type="evidence" value="ECO:0007669"/>
    <property type="project" value="UniProtKB-KW"/>
</dbReference>
<dbReference type="PROSITE" id="PS50158">
    <property type="entry name" value="ZF_CCHC"/>
    <property type="match status" value="1"/>
</dbReference>
<keyword evidence="12" id="KW-0695">RNA-directed DNA polymerase</keyword>
<evidence type="ECO:0000256" key="4">
    <source>
        <dbReference type="ARBA" id="ARBA00022695"/>
    </source>
</evidence>
<dbReference type="SUPFAM" id="SSF56672">
    <property type="entry name" value="DNA/RNA polymerases"/>
    <property type="match status" value="1"/>
</dbReference>
<dbReference type="Gene3D" id="2.40.70.10">
    <property type="entry name" value="Acid Proteases"/>
    <property type="match status" value="1"/>
</dbReference>